<sequence length="243" mass="25479">MADDQDKRAIAKDDQKAATDDSSSSDSDDGQQPGLPRWRPRLQLHHLEAPTPCASPELTAGGDSASAKSAPSTSSKLSASSSPVKRAAGAVAGAVSTALRKAVTSQCCVNTGQVTSPEDISPGSAPSPEELLQKSPDKSCLRVRTPSPEPVSPKHKVTFAGVSEASVDDDDDGSSTSEREPYQQRHPRDGAPSSSQPAQEMPWATVVPQVVIQTPSPAQSEEGSESSLKPEAEKKRPFLETDL</sequence>
<feature type="compositionally biased region" description="Basic and acidic residues" evidence="1">
    <location>
        <begin position="1"/>
        <end position="19"/>
    </location>
</feature>
<name>A0A9J6EAF9_RHIMP</name>
<evidence type="ECO:0000313" key="3">
    <source>
        <dbReference type="Proteomes" id="UP000821866"/>
    </source>
</evidence>
<protein>
    <submittedName>
        <fullName evidence="2">Uncharacterized protein</fullName>
    </submittedName>
</protein>
<keyword evidence="3" id="KW-1185">Reference proteome</keyword>
<feature type="compositionally biased region" description="Low complexity" evidence="1">
    <location>
        <begin position="64"/>
        <end position="94"/>
    </location>
</feature>
<gene>
    <name evidence="2" type="ORF">HPB51_015222</name>
</gene>
<evidence type="ECO:0000256" key="1">
    <source>
        <dbReference type="SAM" id="MobiDB-lite"/>
    </source>
</evidence>
<feature type="region of interest" description="Disordered" evidence="1">
    <location>
        <begin position="111"/>
        <end position="243"/>
    </location>
</feature>
<evidence type="ECO:0000313" key="2">
    <source>
        <dbReference type="EMBL" id="KAH8031287.1"/>
    </source>
</evidence>
<accession>A0A9J6EAF9</accession>
<dbReference type="AlphaFoldDB" id="A0A9J6EAF9"/>
<dbReference type="EMBL" id="JABSTU010000005">
    <property type="protein sequence ID" value="KAH8031287.1"/>
    <property type="molecule type" value="Genomic_DNA"/>
</dbReference>
<feature type="compositionally biased region" description="Basic and acidic residues" evidence="1">
    <location>
        <begin position="131"/>
        <end position="140"/>
    </location>
</feature>
<organism evidence="2 3">
    <name type="scientific">Rhipicephalus microplus</name>
    <name type="common">Cattle tick</name>
    <name type="synonym">Boophilus microplus</name>
    <dbReference type="NCBI Taxonomy" id="6941"/>
    <lineage>
        <taxon>Eukaryota</taxon>
        <taxon>Metazoa</taxon>
        <taxon>Ecdysozoa</taxon>
        <taxon>Arthropoda</taxon>
        <taxon>Chelicerata</taxon>
        <taxon>Arachnida</taxon>
        <taxon>Acari</taxon>
        <taxon>Parasitiformes</taxon>
        <taxon>Ixodida</taxon>
        <taxon>Ixodoidea</taxon>
        <taxon>Ixodidae</taxon>
        <taxon>Rhipicephalinae</taxon>
        <taxon>Rhipicephalus</taxon>
        <taxon>Boophilus</taxon>
    </lineage>
</organism>
<reference evidence="2" key="1">
    <citation type="journal article" date="2020" name="Cell">
        <title>Large-Scale Comparative Analyses of Tick Genomes Elucidate Their Genetic Diversity and Vector Capacities.</title>
        <authorList>
            <consortium name="Tick Genome and Microbiome Consortium (TIGMIC)"/>
            <person name="Jia N."/>
            <person name="Wang J."/>
            <person name="Shi W."/>
            <person name="Du L."/>
            <person name="Sun Y."/>
            <person name="Zhan W."/>
            <person name="Jiang J.F."/>
            <person name="Wang Q."/>
            <person name="Zhang B."/>
            <person name="Ji P."/>
            <person name="Bell-Sakyi L."/>
            <person name="Cui X.M."/>
            <person name="Yuan T.T."/>
            <person name="Jiang B.G."/>
            <person name="Yang W.F."/>
            <person name="Lam T.T."/>
            <person name="Chang Q.C."/>
            <person name="Ding S.J."/>
            <person name="Wang X.J."/>
            <person name="Zhu J.G."/>
            <person name="Ruan X.D."/>
            <person name="Zhao L."/>
            <person name="Wei J.T."/>
            <person name="Ye R.Z."/>
            <person name="Que T.C."/>
            <person name="Du C.H."/>
            <person name="Zhou Y.H."/>
            <person name="Cheng J.X."/>
            <person name="Dai P.F."/>
            <person name="Guo W.B."/>
            <person name="Han X.H."/>
            <person name="Huang E.J."/>
            <person name="Li L.F."/>
            <person name="Wei W."/>
            <person name="Gao Y.C."/>
            <person name="Liu J.Z."/>
            <person name="Shao H.Z."/>
            <person name="Wang X."/>
            <person name="Wang C.C."/>
            <person name="Yang T.C."/>
            <person name="Huo Q.B."/>
            <person name="Li W."/>
            <person name="Chen H.Y."/>
            <person name="Chen S.E."/>
            <person name="Zhou L.G."/>
            <person name="Ni X.B."/>
            <person name="Tian J.H."/>
            <person name="Sheng Y."/>
            <person name="Liu T."/>
            <person name="Pan Y.S."/>
            <person name="Xia L.Y."/>
            <person name="Li J."/>
            <person name="Zhao F."/>
            <person name="Cao W.C."/>
        </authorList>
    </citation>
    <scope>NUCLEOTIDE SEQUENCE</scope>
    <source>
        <strain evidence="2">Rmic-2018</strain>
    </source>
</reference>
<dbReference type="Proteomes" id="UP000821866">
    <property type="component" value="Chromosome 3"/>
</dbReference>
<comment type="caution">
    <text evidence="2">The sequence shown here is derived from an EMBL/GenBank/DDBJ whole genome shotgun (WGS) entry which is preliminary data.</text>
</comment>
<feature type="region of interest" description="Disordered" evidence="1">
    <location>
        <begin position="1"/>
        <end position="94"/>
    </location>
</feature>
<reference evidence="2" key="2">
    <citation type="submission" date="2021-09" db="EMBL/GenBank/DDBJ databases">
        <authorList>
            <person name="Jia N."/>
            <person name="Wang J."/>
            <person name="Shi W."/>
            <person name="Du L."/>
            <person name="Sun Y."/>
            <person name="Zhan W."/>
            <person name="Jiang J."/>
            <person name="Wang Q."/>
            <person name="Zhang B."/>
            <person name="Ji P."/>
            <person name="Sakyi L.B."/>
            <person name="Cui X."/>
            <person name="Yuan T."/>
            <person name="Jiang B."/>
            <person name="Yang W."/>
            <person name="Lam T.T.-Y."/>
            <person name="Chang Q."/>
            <person name="Ding S."/>
            <person name="Wang X."/>
            <person name="Zhu J."/>
            <person name="Ruan X."/>
            <person name="Zhao L."/>
            <person name="Wei J."/>
            <person name="Que T."/>
            <person name="Du C."/>
            <person name="Cheng J."/>
            <person name="Dai P."/>
            <person name="Han X."/>
            <person name="Huang E."/>
            <person name="Gao Y."/>
            <person name="Liu J."/>
            <person name="Shao H."/>
            <person name="Ye R."/>
            <person name="Li L."/>
            <person name="Wei W."/>
            <person name="Wang X."/>
            <person name="Wang C."/>
            <person name="Huo Q."/>
            <person name="Li W."/>
            <person name="Guo W."/>
            <person name="Chen H."/>
            <person name="Chen S."/>
            <person name="Zhou L."/>
            <person name="Zhou L."/>
            <person name="Ni X."/>
            <person name="Tian J."/>
            <person name="Zhou Y."/>
            <person name="Sheng Y."/>
            <person name="Liu T."/>
            <person name="Pan Y."/>
            <person name="Xia L."/>
            <person name="Li J."/>
            <person name="Zhao F."/>
            <person name="Cao W."/>
        </authorList>
    </citation>
    <scope>NUCLEOTIDE SEQUENCE</scope>
    <source>
        <strain evidence="2">Rmic-2018</strain>
        <tissue evidence="2">Larvae</tissue>
    </source>
</reference>
<feature type="compositionally biased region" description="Basic and acidic residues" evidence="1">
    <location>
        <begin position="228"/>
        <end position="243"/>
    </location>
</feature>
<proteinExistence type="predicted"/>
<feature type="compositionally biased region" description="Basic and acidic residues" evidence="1">
    <location>
        <begin position="177"/>
        <end position="189"/>
    </location>
</feature>
<feature type="compositionally biased region" description="Polar residues" evidence="1">
    <location>
        <begin position="211"/>
        <end position="227"/>
    </location>
</feature>